<keyword evidence="2" id="KW-0999">Mitochondrion inner membrane</keyword>
<dbReference type="InterPro" id="IPR036418">
    <property type="entry name" value="Cyt_c_oxidase_su6a_sf"/>
</dbReference>
<protein>
    <submittedName>
        <fullName evidence="7">Uncharacterized protein</fullName>
    </submittedName>
</protein>
<evidence type="ECO:0000313" key="8">
    <source>
        <dbReference type="Proteomes" id="UP000694562"/>
    </source>
</evidence>
<dbReference type="InterPro" id="IPR001349">
    <property type="entry name" value="Cyt_c_oxidase_su6a"/>
</dbReference>
<dbReference type="Ensembl" id="ENSFTIT00000011491.1">
    <property type="protein sequence ID" value="ENSFTIP00000011009.1"/>
    <property type="gene ID" value="ENSFTIG00000007386.1"/>
</dbReference>
<keyword evidence="8" id="KW-1185">Reference proteome</keyword>
<evidence type="ECO:0000256" key="2">
    <source>
        <dbReference type="ARBA" id="ARBA00022792"/>
    </source>
</evidence>
<dbReference type="Proteomes" id="UP000694562">
    <property type="component" value="Unplaced"/>
</dbReference>
<organism evidence="7 8">
    <name type="scientific">Falco tinnunculus</name>
    <name type="common">Common kestrel</name>
    <dbReference type="NCBI Taxonomy" id="100819"/>
    <lineage>
        <taxon>Eukaryota</taxon>
        <taxon>Metazoa</taxon>
        <taxon>Chordata</taxon>
        <taxon>Craniata</taxon>
        <taxon>Vertebrata</taxon>
        <taxon>Euteleostomi</taxon>
        <taxon>Archelosauria</taxon>
        <taxon>Archosauria</taxon>
        <taxon>Dinosauria</taxon>
        <taxon>Saurischia</taxon>
        <taxon>Theropoda</taxon>
        <taxon>Coelurosauria</taxon>
        <taxon>Aves</taxon>
        <taxon>Neognathae</taxon>
        <taxon>Neoaves</taxon>
        <taxon>Telluraves</taxon>
        <taxon>Australaves</taxon>
        <taxon>Falconiformes</taxon>
        <taxon>Falconidae</taxon>
        <taxon>Falco</taxon>
    </lineage>
</organism>
<keyword evidence="3" id="KW-0809">Transit peptide</keyword>
<dbReference type="SUPFAM" id="SSF81411">
    <property type="entry name" value="Mitochondrial cytochrome c oxidase subunit VIa"/>
    <property type="match status" value="1"/>
</dbReference>
<dbReference type="GO" id="GO:0030234">
    <property type="term" value="F:enzyme regulator activity"/>
    <property type="evidence" value="ECO:0007669"/>
    <property type="project" value="TreeGrafter"/>
</dbReference>
<feature type="transmembrane region" description="Helical" evidence="6">
    <location>
        <begin position="32"/>
        <end position="53"/>
    </location>
</feature>
<evidence type="ECO:0000256" key="5">
    <source>
        <dbReference type="ARBA" id="ARBA00023136"/>
    </source>
</evidence>
<sequence length="84" mass="9238">MGRYGALWGAVECYGALWVPQPHGAHGSGRTWRALSLLVALPAVGLCMLNVAVEQRRHPPQPPKFLPYHHLRIRTKVGRYGVGG</sequence>
<dbReference type="OMA" id="AVECYGA"/>
<dbReference type="AlphaFoldDB" id="A0A8C4UH81"/>
<dbReference type="Gene3D" id="4.10.95.10">
    <property type="entry name" value="Cytochrome c oxidase, subunit VIa"/>
    <property type="match status" value="1"/>
</dbReference>
<dbReference type="OrthoDB" id="5947505at2759"/>
<dbReference type="PANTHER" id="PTHR11504">
    <property type="entry name" value="CYTOCHROME C OXIDASE POLYPEPTIDE VIA"/>
    <property type="match status" value="1"/>
</dbReference>
<keyword evidence="6" id="KW-0812">Transmembrane</keyword>
<accession>A0A8C4UH81</accession>
<evidence type="ECO:0000256" key="4">
    <source>
        <dbReference type="ARBA" id="ARBA00023128"/>
    </source>
</evidence>
<dbReference type="PANTHER" id="PTHR11504:SF0">
    <property type="entry name" value="CYTOCHROME C OXIDASE SUBUNIT"/>
    <property type="match status" value="1"/>
</dbReference>
<evidence type="ECO:0000256" key="1">
    <source>
        <dbReference type="ARBA" id="ARBA00004273"/>
    </source>
</evidence>
<comment type="subcellular location">
    <subcellularLocation>
        <location evidence="1">Mitochondrion inner membrane</location>
    </subcellularLocation>
</comment>
<reference evidence="7" key="1">
    <citation type="submission" date="2025-08" db="UniProtKB">
        <authorList>
            <consortium name="Ensembl"/>
        </authorList>
    </citation>
    <scope>IDENTIFICATION</scope>
</reference>
<keyword evidence="4" id="KW-0496">Mitochondrion</keyword>
<keyword evidence="5 6" id="KW-0472">Membrane</keyword>
<evidence type="ECO:0000256" key="6">
    <source>
        <dbReference type="SAM" id="Phobius"/>
    </source>
</evidence>
<dbReference type="GO" id="GO:0006123">
    <property type="term" value="P:mitochondrial electron transport, cytochrome c to oxygen"/>
    <property type="evidence" value="ECO:0007669"/>
    <property type="project" value="TreeGrafter"/>
</dbReference>
<evidence type="ECO:0000313" key="7">
    <source>
        <dbReference type="Ensembl" id="ENSFTIP00000011009.1"/>
    </source>
</evidence>
<dbReference type="GO" id="GO:0005743">
    <property type="term" value="C:mitochondrial inner membrane"/>
    <property type="evidence" value="ECO:0007669"/>
    <property type="project" value="UniProtKB-SubCell"/>
</dbReference>
<reference evidence="7" key="2">
    <citation type="submission" date="2025-09" db="UniProtKB">
        <authorList>
            <consortium name="Ensembl"/>
        </authorList>
    </citation>
    <scope>IDENTIFICATION</scope>
</reference>
<keyword evidence="6" id="KW-1133">Transmembrane helix</keyword>
<proteinExistence type="predicted"/>
<evidence type="ECO:0000256" key="3">
    <source>
        <dbReference type="ARBA" id="ARBA00022946"/>
    </source>
</evidence>
<name>A0A8C4UH81_FALTI</name>